<dbReference type="EMBL" id="JAUEDM010000004">
    <property type="protein sequence ID" value="KAK3318135.1"/>
    <property type="molecule type" value="Genomic_DNA"/>
</dbReference>
<feature type="domain" description="BTB" evidence="1">
    <location>
        <begin position="18"/>
        <end position="88"/>
    </location>
</feature>
<sequence>MAAIFQGLAALRQNNKYADLTVTCGEHPDSRTFNLHRAVVCSKSPFFDKACSGAFKEASTAHIDLKDDAKIFEKFIQFLYTGNYDDDENLGPQVQHCDEEVLRPEDEIQDMLRNGAGLRGMERAFLPDSEESIDFVEREEETDVQVEYDDRGICPQSHIKAFGDGLYRRKFGVHYADANGEFDDDNEEDSVDYEDDGDYKIDQLTRRPVDFVSKHSGIPCSVWELVYPDDDGYVSDLPHAMYTCIKLYAMADMSCVPSRKLLARNHFYRSAE</sequence>
<dbReference type="CDD" id="cd18186">
    <property type="entry name" value="BTB_POZ_ZBTB_KLHL-like"/>
    <property type="match status" value="1"/>
</dbReference>
<evidence type="ECO:0000259" key="1">
    <source>
        <dbReference type="PROSITE" id="PS50097"/>
    </source>
</evidence>
<evidence type="ECO:0000313" key="2">
    <source>
        <dbReference type="EMBL" id="KAK3318135.1"/>
    </source>
</evidence>
<dbReference type="PANTHER" id="PTHR47843:SF5">
    <property type="entry name" value="BTB_POZ DOMAIN PROTEIN"/>
    <property type="match status" value="1"/>
</dbReference>
<dbReference type="Proteomes" id="UP001283341">
    <property type="component" value="Unassembled WGS sequence"/>
</dbReference>
<reference evidence="2" key="2">
    <citation type="submission" date="2023-06" db="EMBL/GenBank/DDBJ databases">
        <authorList>
            <consortium name="Lawrence Berkeley National Laboratory"/>
            <person name="Haridas S."/>
            <person name="Hensen N."/>
            <person name="Bonometti L."/>
            <person name="Westerberg I."/>
            <person name="Brannstrom I.O."/>
            <person name="Guillou S."/>
            <person name="Cros-Aarteil S."/>
            <person name="Calhoun S."/>
            <person name="Kuo A."/>
            <person name="Mondo S."/>
            <person name="Pangilinan J."/>
            <person name="Riley R."/>
            <person name="Labutti K."/>
            <person name="Andreopoulos B."/>
            <person name="Lipzen A."/>
            <person name="Chen C."/>
            <person name="Yanf M."/>
            <person name="Daum C."/>
            <person name="Ng V."/>
            <person name="Clum A."/>
            <person name="Steindorff A."/>
            <person name="Ohm R."/>
            <person name="Martin F."/>
            <person name="Silar P."/>
            <person name="Natvig D."/>
            <person name="Lalanne C."/>
            <person name="Gautier V."/>
            <person name="Ament-Velasquez S.L."/>
            <person name="Kruys A."/>
            <person name="Hutchinson M.I."/>
            <person name="Powell A.J."/>
            <person name="Barry K."/>
            <person name="Miller A.N."/>
            <person name="Grigoriev I.V."/>
            <person name="Debuchy R."/>
            <person name="Gladieux P."/>
            <person name="Thoren M.H."/>
            <person name="Johannesson H."/>
        </authorList>
    </citation>
    <scope>NUCLEOTIDE SEQUENCE</scope>
    <source>
        <strain evidence="2">CBS 118394</strain>
    </source>
</reference>
<keyword evidence="3" id="KW-1185">Reference proteome</keyword>
<organism evidence="2 3">
    <name type="scientific">Apodospora peruviana</name>
    <dbReference type="NCBI Taxonomy" id="516989"/>
    <lineage>
        <taxon>Eukaryota</taxon>
        <taxon>Fungi</taxon>
        <taxon>Dikarya</taxon>
        <taxon>Ascomycota</taxon>
        <taxon>Pezizomycotina</taxon>
        <taxon>Sordariomycetes</taxon>
        <taxon>Sordariomycetidae</taxon>
        <taxon>Sordariales</taxon>
        <taxon>Lasiosphaeriaceae</taxon>
        <taxon>Apodospora</taxon>
    </lineage>
</organism>
<name>A0AAE0I498_9PEZI</name>
<comment type="caution">
    <text evidence="2">The sequence shown here is derived from an EMBL/GenBank/DDBJ whole genome shotgun (WGS) entry which is preliminary data.</text>
</comment>
<dbReference type="PROSITE" id="PS50097">
    <property type="entry name" value="BTB"/>
    <property type="match status" value="1"/>
</dbReference>
<proteinExistence type="predicted"/>
<dbReference type="InterPro" id="IPR000210">
    <property type="entry name" value="BTB/POZ_dom"/>
</dbReference>
<dbReference type="PANTHER" id="PTHR47843">
    <property type="entry name" value="BTB DOMAIN-CONTAINING PROTEIN-RELATED"/>
    <property type="match status" value="1"/>
</dbReference>
<evidence type="ECO:0000313" key="3">
    <source>
        <dbReference type="Proteomes" id="UP001283341"/>
    </source>
</evidence>
<dbReference type="AlphaFoldDB" id="A0AAE0I498"/>
<dbReference type="Pfam" id="PF00651">
    <property type="entry name" value="BTB"/>
    <property type="match status" value="1"/>
</dbReference>
<dbReference type="Gene3D" id="3.30.710.10">
    <property type="entry name" value="Potassium Channel Kv1.1, Chain A"/>
    <property type="match status" value="1"/>
</dbReference>
<protein>
    <recommendedName>
        <fullName evidence="1">BTB domain-containing protein</fullName>
    </recommendedName>
</protein>
<reference evidence="2" key="1">
    <citation type="journal article" date="2023" name="Mol. Phylogenet. Evol.">
        <title>Genome-scale phylogeny and comparative genomics of the fungal order Sordariales.</title>
        <authorList>
            <person name="Hensen N."/>
            <person name="Bonometti L."/>
            <person name="Westerberg I."/>
            <person name="Brannstrom I.O."/>
            <person name="Guillou S."/>
            <person name="Cros-Aarteil S."/>
            <person name="Calhoun S."/>
            <person name="Haridas S."/>
            <person name="Kuo A."/>
            <person name="Mondo S."/>
            <person name="Pangilinan J."/>
            <person name="Riley R."/>
            <person name="LaButti K."/>
            <person name="Andreopoulos B."/>
            <person name="Lipzen A."/>
            <person name="Chen C."/>
            <person name="Yan M."/>
            <person name="Daum C."/>
            <person name="Ng V."/>
            <person name="Clum A."/>
            <person name="Steindorff A."/>
            <person name="Ohm R.A."/>
            <person name="Martin F."/>
            <person name="Silar P."/>
            <person name="Natvig D.O."/>
            <person name="Lalanne C."/>
            <person name="Gautier V."/>
            <person name="Ament-Velasquez S.L."/>
            <person name="Kruys A."/>
            <person name="Hutchinson M.I."/>
            <person name="Powell A.J."/>
            <person name="Barry K."/>
            <person name="Miller A.N."/>
            <person name="Grigoriev I.V."/>
            <person name="Debuchy R."/>
            <person name="Gladieux P."/>
            <person name="Hiltunen Thoren M."/>
            <person name="Johannesson H."/>
        </authorList>
    </citation>
    <scope>NUCLEOTIDE SEQUENCE</scope>
    <source>
        <strain evidence="2">CBS 118394</strain>
    </source>
</reference>
<accession>A0AAE0I498</accession>
<dbReference type="SUPFAM" id="SSF54695">
    <property type="entry name" value="POZ domain"/>
    <property type="match status" value="1"/>
</dbReference>
<gene>
    <name evidence="2" type="ORF">B0H66DRAFT_602737</name>
</gene>
<dbReference type="InterPro" id="IPR011333">
    <property type="entry name" value="SKP1/BTB/POZ_sf"/>
</dbReference>